<dbReference type="GeneID" id="62151404"/>
<feature type="chain" id="PRO_5040234660" description="PA14 domain-containing protein" evidence="2">
    <location>
        <begin position="25"/>
        <end position="570"/>
    </location>
</feature>
<evidence type="ECO:0000313" key="5">
    <source>
        <dbReference type="Proteomes" id="UP000710849"/>
    </source>
</evidence>
<evidence type="ECO:0000256" key="1">
    <source>
        <dbReference type="ARBA" id="ARBA00004241"/>
    </source>
</evidence>
<accession>A0A9P5IK14</accession>
<gene>
    <name evidence="4" type="ORF">EAE97_007816</name>
</gene>
<dbReference type="InterPro" id="IPR037524">
    <property type="entry name" value="PA14/GLEYA"/>
</dbReference>
<dbReference type="PANTHER" id="PTHR31492:SF14">
    <property type="entry name" value="M CELL-TYPE AGGLUTINATION PROTEIN MAM3-RELATED"/>
    <property type="match status" value="1"/>
</dbReference>
<dbReference type="RefSeq" id="XP_038730580.1">
    <property type="nucleotide sequence ID" value="XM_038878330.1"/>
</dbReference>
<feature type="signal peptide" evidence="2">
    <location>
        <begin position="1"/>
        <end position="24"/>
    </location>
</feature>
<reference evidence="4 5" key="1">
    <citation type="journal article" date="2020" name="Genome Biol. Evol.">
        <title>Comparative genomics of Sclerotiniaceae.</title>
        <authorList>
            <person name="Valero Jimenez C.A."/>
            <person name="Steentjes M."/>
            <person name="Scholten O.E."/>
            <person name="Van Kan J.A.L."/>
        </authorList>
    </citation>
    <scope>NUCLEOTIDE SEQUENCE [LARGE SCALE GENOMIC DNA]</scope>
    <source>
        <strain evidence="4 5">MUCL 94</strain>
    </source>
</reference>
<dbReference type="PROSITE" id="PS51820">
    <property type="entry name" value="PA14"/>
    <property type="match status" value="1"/>
</dbReference>
<dbReference type="Pfam" id="PF10528">
    <property type="entry name" value="GLEYA"/>
    <property type="match status" value="1"/>
</dbReference>
<evidence type="ECO:0000256" key="2">
    <source>
        <dbReference type="SAM" id="SignalP"/>
    </source>
</evidence>
<comment type="subcellular location">
    <subcellularLocation>
        <location evidence="1">Cell surface</location>
    </subcellularLocation>
</comment>
<comment type="caution">
    <text evidence="4">The sequence shown here is derived from an EMBL/GenBank/DDBJ whole genome shotgun (WGS) entry which is preliminary data.</text>
</comment>
<protein>
    <recommendedName>
        <fullName evidence="3">PA14 domain-containing protein</fullName>
    </recommendedName>
</protein>
<proteinExistence type="predicted"/>
<name>A0A9P5IK14_9HELO</name>
<keyword evidence="2" id="KW-0732">Signal</keyword>
<dbReference type="Gene3D" id="2.60.120.1560">
    <property type="match status" value="1"/>
</dbReference>
<evidence type="ECO:0000313" key="4">
    <source>
        <dbReference type="EMBL" id="KAF7936450.1"/>
    </source>
</evidence>
<feature type="domain" description="PA14" evidence="3">
    <location>
        <begin position="374"/>
        <end position="529"/>
    </location>
</feature>
<dbReference type="GO" id="GO:0009986">
    <property type="term" value="C:cell surface"/>
    <property type="evidence" value="ECO:0007669"/>
    <property type="project" value="UniProtKB-SubCell"/>
</dbReference>
<dbReference type="EMBL" id="RCSW01000016">
    <property type="protein sequence ID" value="KAF7936450.1"/>
    <property type="molecule type" value="Genomic_DNA"/>
</dbReference>
<dbReference type="InterPro" id="IPR018871">
    <property type="entry name" value="GLEYA_adhesin_domain"/>
</dbReference>
<dbReference type="Proteomes" id="UP000710849">
    <property type="component" value="Unassembled WGS sequence"/>
</dbReference>
<sequence length="570" mass="60529">MLSLSQNWRSCIAAFALAFSVIDASPVPGQTSSVLSVVSAYNGVTTITASAQVVTYAATTTSTSGTLTCTKAGTYSIGTSTTVVLKPTNIPWTAQELIYEYCPFSVFTLFNCATCPRLVTVEKCYLGYCEVSVELRTLSRGTTSTSTSSASSTNFIIGIGYLEPTVTTTKALSAYATGYTSTIPAKLLAAGTVIVGSPVPYVTSTTYLDDGSQAYTSTIGGTILDAISVTTITYTATVSAYDSAYTSTISAENSTPGTVTVATPASFVTSTIYLDYLPRQRRICLHFNYWWRCQCWSSSFTSTVPAAGPTSGTVLVGYVQSDITTTITGSVAATSTIAPSGTIPGTIIITVPTPDVNCSNIGVQFAAFAETPQIINSAGTYANFNPVIYKTQTAEITGNTTAVSYSVTTYTNTAVFVYGSTQKLNDFYLVIDNRGYLFALMTGTYTFSTTSADDVFFLWVGANAYSGWTRANADLIATLTYPSQTFTIDLIEGVYYPMRFLWANGDGPGLFAFSVTAPDGTTILDGNTVASPYVVQFSCDGTSAPEYPAWGAENNCTRIIIYVLNEGFYL</sequence>
<dbReference type="PANTHER" id="PTHR31492">
    <property type="entry name" value="M CELL-TYPE AGGLUTINATION PROTEIN MAM3-RELATED"/>
    <property type="match status" value="1"/>
</dbReference>
<dbReference type="InterPro" id="IPR051905">
    <property type="entry name" value="S_pombe_Mam3/Map4"/>
</dbReference>
<organism evidence="4 5">
    <name type="scientific">Botrytis byssoidea</name>
    <dbReference type="NCBI Taxonomy" id="139641"/>
    <lineage>
        <taxon>Eukaryota</taxon>
        <taxon>Fungi</taxon>
        <taxon>Dikarya</taxon>
        <taxon>Ascomycota</taxon>
        <taxon>Pezizomycotina</taxon>
        <taxon>Leotiomycetes</taxon>
        <taxon>Helotiales</taxon>
        <taxon>Sclerotiniaceae</taxon>
        <taxon>Botrytis</taxon>
    </lineage>
</organism>
<dbReference type="AlphaFoldDB" id="A0A9P5IK14"/>
<evidence type="ECO:0000259" key="3">
    <source>
        <dbReference type="PROSITE" id="PS51820"/>
    </source>
</evidence>
<keyword evidence="5" id="KW-1185">Reference proteome</keyword>